<keyword evidence="5" id="KW-1185">Reference proteome</keyword>
<dbReference type="OrthoDB" id="8719755at2"/>
<gene>
    <name evidence="3" type="ORF">ODI_01322</name>
    <name evidence="4" type="ORF">ODI_R3945</name>
</gene>
<dbReference type="RefSeq" id="WP_067754110.1">
    <property type="nucleotide sequence ID" value="NZ_LT907988.1"/>
</dbReference>
<accession>A0A1C3K2Q7</accession>
<name>A0A1C3K2Q7_9BURK</name>
<dbReference type="EMBL" id="LT907988">
    <property type="protein sequence ID" value="SOE52135.1"/>
    <property type="molecule type" value="Genomic_DNA"/>
</dbReference>
<evidence type="ECO:0000256" key="1">
    <source>
        <dbReference type="SAM" id="Phobius"/>
    </source>
</evidence>
<evidence type="ECO:0000313" key="4">
    <source>
        <dbReference type="EMBL" id="SOE52135.1"/>
    </source>
</evidence>
<feature type="domain" description="DUF1468" evidence="2">
    <location>
        <begin position="13"/>
        <end position="155"/>
    </location>
</feature>
<protein>
    <submittedName>
        <fullName evidence="3">Tricarboxylate transport protein TctB</fullName>
    </submittedName>
</protein>
<feature type="transmembrane region" description="Helical" evidence="1">
    <location>
        <begin position="12"/>
        <end position="32"/>
    </location>
</feature>
<feature type="transmembrane region" description="Helical" evidence="1">
    <location>
        <begin position="44"/>
        <end position="68"/>
    </location>
</feature>
<organism evidence="3 5">
    <name type="scientific">Orrella dioscoreae</name>
    <dbReference type="NCBI Taxonomy" id="1851544"/>
    <lineage>
        <taxon>Bacteria</taxon>
        <taxon>Pseudomonadati</taxon>
        <taxon>Pseudomonadota</taxon>
        <taxon>Betaproteobacteria</taxon>
        <taxon>Burkholderiales</taxon>
        <taxon>Alcaligenaceae</taxon>
        <taxon>Orrella</taxon>
    </lineage>
</organism>
<reference evidence="3 5" key="1">
    <citation type="submission" date="2016-06" db="EMBL/GenBank/DDBJ databases">
        <authorList>
            <person name="Kjaerup R.B."/>
            <person name="Dalgaard T.S."/>
            <person name="Juul-Madsen H.R."/>
        </authorList>
    </citation>
    <scope>NUCLEOTIDE SEQUENCE [LARGE SCALE GENOMIC DNA]</scope>
    <source>
        <strain evidence="3">Orrdi1</strain>
    </source>
</reference>
<dbReference type="AlphaFoldDB" id="A0A1C3K2Q7"/>
<dbReference type="EMBL" id="FLRC01000022">
    <property type="protein sequence ID" value="SBT25695.1"/>
    <property type="molecule type" value="Genomic_DNA"/>
</dbReference>
<reference evidence="4 5" key="2">
    <citation type="submission" date="2017-08" db="EMBL/GenBank/DDBJ databases">
        <authorList>
            <person name="de Groot N.N."/>
        </authorList>
    </citation>
    <scope>NUCLEOTIDE SEQUENCE [LARGE SCALE GENOMIC DNA]</scope>
    <source>
        <strain evidence="4">Orrdi1</strain>
    </source>
</reference>
<keyword evidence="1" id="KW-1133">Transmembrane helix</keyword>
<sequence length="161" mass="16807">MSQPFAQKLSEFLAGGVVMALGLYILVEAQGFPTLPGNDYGASLFPSLIGTGMALGGAWLLLVSLLPLWQGWATRTRVPATILATYGARLAIPVVLVGVYLLAAERLGAIPTLVLIVFALMMISGVRLLLAALVSLATAAVIWVAFVHMLKVPLPLGILGG</sequence>
<feature type="transmembrane region" description="Helical" evidence="1">
    <location>
        <begin position="107"/>
        <end position="123"/>
    </location>
</feature>
<proteinExistence type="predicted"/>
<dbReference type="KEGG" id="odi:ODI_R3945"/>
<dbReference type="Proteomes" id="UP000078558">
    <property type="component" value="Chromosome I"/>
</dbReference>
<dbReference type="STRING" id="1851544.ODI_01322"/>
<feature type="transmembrane region" description="Helical" evidence="1">
    <location>
        <begin position="80"/>
        <end position="101"/>
    </location>
</feature>
<evidence type="ECO:0000313" key="5">
    <source>
        <dbReference type="Proteomes" id="UP000078558"/>
    </source>
</evidence>
<keyword evidence="1" id="KW-0812">Transmembrane</keyword>
<dbReference type="Pfam" id="PF07331">
    <property type="entry name" value="TctB"/>
    <property type="match status" value="1"/>
</dbReference>
<dbReference type="InterPro" id="IPR009936">
    <property type="entry name" value="DUF1468"/>
</dbReference>
<keyword evidence="1" id="KW-0472">Membrane</keyword>
<evidence type="ECO:0000313" key="3">
    <source>
        <dbReference type="EMBL" id="SBT25695.1"/>
    </source>
</evidence>
<evidence type="ECO:0000259" key="2">
    <source>
        <dbReference type="Pfam" id="PF07331"/>
    </source>
</evidence>
<feature type="transmembrane region" description="Helical" evidence="1">
    <location>
        <begin position="128"/>
        <end position="150"/>
    </location>
</feature>